<organism evidence="1 2">
    <name type="scientific">Indibacter alkaliphilus (strain CCUG 57479 / KCTC 22604 / LW1)</name>
    <dbReference type="NCBI Taxonomy" id="1189612"/>
    <lineage>
        <taxon>Bacteria</taxon>
        <taxon>Pseudomonadati</taxon>
        <taxon>Bacteroidota</taxon>
        <taxon>Cytophagia</taxon>
        <taxon>Cytophagales</taxon>
        <taxon>Cyclobacteriaceae</taxon>
    </lineage>
</organism>
<reference evidence="1 2" key="1">
    <citation type="journal article" date="2013" name="Genome Announc.">
        <title>Draft Genome Sequence of Indibacter alkaliphilus Strain LW1T, Isolated from Lonar Lake, a Haloalkaline Lake in the Buldana District of Maharashtra, India.</title>
        <authorList>
            <person name="Singh A."/>
            <person name="Kumar Jangir P."/>
            <person name="Sharma R."/>
            <person name="Singh A."/>
            <person name="Kumar Pinnaka A."/>
            <person name="Shivaji S."/>
        </authorList>
    </citation>
    <scope>NUCLEOTIDE SEQUENCE [LARGE SCALE GENOMIC DNA]</scope>
    <source>
        <strain evidence="2">CCUG 57479 / KCTC 22604 / LW1</strain>
    </source>
</reference>
<dbReference type="EMBL" id="ALWO02000002">
    <property type="protein sequence ID" value="EPA00593.1"/>
    <property type="molecule type" value="Genomic_DNA"/>
</dbReference>
<proteinExistence type="predicted"/>
<dbReference type="AlphaFoldDB" id="S2DNV1"/>
<dbReference type="InterPro" id="IPR025345">
    <property type="entry name" value="DUF4249"/>
</dbReference>
<dbReference type="eggNOG" id="ENOG502Z8B7">
    <property type="taxonomic scope" value="Bacteria"/>
</dbReference>
<name>S2DNV1_INDAL</name>
<dbReference type="Pfam" id="PF14054">
    <property type="entry name" value="DUF4249"/>
    <property type="match status" value="1"/>
</dbReference>
<dbReference type="Proteomes" id="UP000006073">
    <property type="component" value="Unassembled WGS sequence"/>
</dbReference>
<evidence type="ECO:0008006" key="3">
    <source>
        <dbReference type="Google" id="ProtNLM"/>
    </source>
</evidence>
<gene>
    <name evidence="1" type="ORF">A33Q_0066</name>
</gene>
<sequence>MLVLSIISCRDPFEPEIIRQDLAILVVEGYVEVDGESFISLSRTSPVRDTASVVFESGARVFLIPESGTSFWDFEESEDQAGFYTLEGSFDPNQKYFLNVWLSNGEMYQSELLTPIITPDIEELGWLRDEVGVEIFVSTNGNEDARYFLWTYNEDWIFNAGISSFLIFENGGVRERREEERVDRCWSSTFMPRIVLQNSARFDGNRILERELVRIPNLSEKLQRRYSIEVVQRAIDQDAFDFWEILRKNSDDIGGIFSPLPSLISGNINNVDEKKDENVIGFISMGRSSRKRIYIDQADVAPWRVEIPEYEFCNLSMDTIPPELASSRFRTGVEIPARILFDGPFFLGYRGASRECVDCTLRGSNVKPEFWED</sequence>
<dbReference type="STRING" id="1189612.A33Q_0066"/>
<accession>S2DNV1</accession>
<protein>
    <recommendedName>
        <fullName evidence="3">DUF4249 domain-containing protein</fullName>
    </recommendedName>
</protein>
<comment type="caution">
    <text evidence="1">The sequence shown here is derived from an EMBL/GenBank/DDBJ whole genome shotgun (WGS) entry which is preliminary data.</text>
</comment>
<evidence type="ECO:0000313" key="2">
    <source>
        <dbReference type="Proteomes" id="UP000006073"/>
    </source>
</evidence>
<keyword evidence="2" id="KW-1185">Reference proteome</keyword>
<evidence type="ECO:0000313" key="1">
    <source>
        <dbReference type="EMBL" id="EPA00593.1"/>
    </source>
</evidence>